<feature type="transmembrane region" description="Helical" evidence="5">
    <location>
        <begin position="59"/>
        <end position="80"/>
    </location>
</feature>
<dbReference type="Proteomes" id="UP001206983">
    <property type="component" value="Unassembled WGS sequence"/>
</dbReference>
<evidence type="ECO:0000313" key="8">
    <source>
        <dbReference type="Proteomes" id="UP001206983"/>
    </source>
</evidence>
<feature type="transmembrane region" description="Helical" evidence="5">
    <location>
        <begin position="131"/>
        <end position="158"/>
    </location>
</feature>
<dbReference type="SUPFAM" id="SSF50182">
    <property type="entry name" value="Sm-like ribonucleoproteins"/>
    <property type="match status" value="1"/>
</dbReference>
<dbReference type="InterPro" id="IPR023408">
    <property type="entry name" value="MscS_beta-dom_sf"/>
</dbReference>
<evidence type="ECO:0000313" key="7">
    <source>
        <dbReference type="EMBL" id="MCQ6962633.1"/>
    </source>
</evidence>
<dbReference type="InterPro" id="IPR010920">
    <property type="entry name" value="LSM_dom_sf"/>
</dbReference>
<comment type="caution">
    <text evidence="7">The sequence shown here is derived from an EMBL/GenBank/DDBJ whole genome shotgun (WGS) entry which is preliminary data.</text>
</comment>
<feature type="transmembrane region" description="Helical" evidence="5">
    <location>
        <begin position="26"/>
        <end position="47"/>
    </location>
</feature>
<dbReference type="RefSeq" id="WP_256622442.1">
    <property type="nucleotide sequence ID" value="NZ_JTEO01000004.1"/>
</dbReference>
<dbReference type="InterPro" id="IPR006685">
    <property type="entry name" value="MscS_channel_2nd"/>
</dbReference>
<evidence type="ECO:0000259" key="6">
    <source>
        <dbReference type="Pfam" id="PF00924"/>
    </source>
</evidence>
<feature type="transmembrane region" description="Helical" evidence="5">
    <location>
        <begin position="101"/>
        <end position="125"/>
    </location>
</feature>
<reference evidence="7 8" key="1">
    <citation type="journal article" date="2011" name="Appl. Environ. Microbiol.">
        <title>Methanogenic archaea isolated from Taiwan's Chelungpu fault.</title>
        <authorList>
            <person name="Wu S.Y."/>
            <person name="Lai M.C."/>
        </authorList>
    </citation>
    <scope>NUCLEOTIDE SEQUENCE [LARGE SCALE GENOMIC DNA]</scope>
    <source>
        <strain evidence="7 8">St545Mb</strain>
    </source>
</reference>
<proteinExistence type="predicted"/>
<keyword evidence="2 5" id="KW-0812">Transmembrane</keyword>
<keyword evidence="8" id="KW-1185">Reference proteome</keyword>
<protein>
    <submittedName>
        <fullName evidence="7">Mechanosensitive ion channel protein MscS</fullName>
    </submittedName>
</protein>
<name>A0AAE3KZN7_9EURY</name>
<sequence>MVTEPPNGKKNGKTLNEFTGRLKHTFLNRTILLFVFLSLVMASIVFANQRSLINIPQPIMEYVELIITILVSYALTSVIARLTVNRIVNFLGDTFEPEQKILLTKAYIGLLYSIATAFIFVQLGITVQNIAIFFGLIATGFAFAIRDVILSYIAWFILLTKKPFKIGDYISIEGVEGLVKHIGMFYVLLDDSPETYEDFFKLPNKMFLEKPIRNYGKNRFSNEFDLYLKKMPVNLDEISTDLDGLLERLSEEASKAVSTRVTMMLDSDKEGMKIRIYYKSTYKDRDLIKDRVLRLMFREFHSISKQNKDEDDS</sequence>
<dbReference type="Pfam" id="PF00924">
    <property type="entry name" value="MS_channel_2nd"/>
    <property type="match status" value="1"/>
</dbReference>
<evidence type="ECO:0000256" key="5">
    <source>
        <dbReference type="SAM" id="Phobius"/>
    </source>
</evidence>
<evidence type="ECO:0000256" key="4">
    <source>
        <dbReference type="ARBA" id="ARBA00023136"/>
    </source>
</evidence>
<keyword evidence="4 5" id="KW-0472">Membrane</keyword>
<dbReference type="EMBL" id="JTEO01000004">
    <property type="protein sequence ID" value="MCQ6962633.1"/>
    <property type="molecule type" value="Genomic_DNA"/>
</dbReference>
<organism evidence="7 8">
    <name type="scientific">Methanolobus chelungpuianus</name>
    <dbReference type="NCBI Taxonomy" id="502115"/>
    <lineage>
        <taxon>Archaea</taxon>
        <taxon>Methanobacteriati</taxon>
        <taxon>Methanobacteriota</taxon>
        <taxon>Stenosarchaea group</taxon>
        <taxon>Methanomicrobia</taxon>
        <taxon>Methanosarcinales</taxon>
        <taxon>Methanosarcinaceae</taxon>
        <taxon>Methanolobus</taxon>
    </lineage>
</organism>
<dbReference type="Gene3D" id="2.30.30.60">
    <property type="match status" value="1"/>
</dbReference>
<comment type="subcellular location">
    <subcellularLocation>
        <location evidence="1">Membrane</location>
    </subcellularLocation>
</comment>
<accession>A0AAE3KZN7</accession>
<feature type="domain" description="Mechanosensitive ion channel MscS" evidence="6">
    <location>
        <begin position="147"/>
        <end position="216"/>
    </location>
</feature>
<dbReference type="InterPro" id="IPR045275">
    <property type="entry name" value="MscS_archaea/bacteria_type"/>
</dbReference>
<evidence type="ECO:0000256" key="3">
    <source>
        <dbReference type="ARBA" id="ARBA00022989"/>
    </source>
</evidence>
<evidence type="ECO:0000256" key="1">
    <source>
        <dbReference type="ARBA" id="ARBA00004370"/>
    </source>
</evidence>
<dbReference type="GO" id="GO:0016020">
    <property type="term" value="C:membrane"/>
    <property type="evidence" value="ECO:0007669"/>
    <property type="project" value="UniProtKB-SubCell"/>
</dbReference>
<evidence type="ECO:0000256" key="2">
    <source>
        <dbReference type="ARBA" id="ARBA00022692"/>
    </source>
</evidence>
<keyword evidence="3 5" id="KW-1133">Transmembrane helix</keyword>
<dbReference type="GO" id="GO:0008381">
    <property type="term" value="F:mechanosensitive monoatomic ion channel activity"/>
    <property type="evidence" value="ECO:0007669"/>
    <property type="project" value="InterPro"/>
</dbReference>
<gene>
    <name evidence="7" type="ORF">PV02_05780</name>
</gene>
<dbReference type="AlphaFoldDB" id="A0AAE3KZN7"/>
<dbReference type="PANTHER" id="PTHR30221:SF1">
    <property type="entry name" value="SMALL-CONDUCTANCE MECHANOSENSITIVE CHANNEL"/>
    <property type="match status" value="1"/>
</dbReference>
<dbReference type="PANTHER" id="PTHR30221">
    <property type="entry name" value="SMALL-CONDUCTANCE MECHANOSENSITIVE CHANNEL"/>
    <property type="match status" value="1"/>
</dbReference>